<feature type="region of interest" description="Disordered" evidence="1">
    <location>
        <begin position="136"/>
        <end position="442"/>
    </location>
</feature>
<dbReference type="RefSeq" id="XP_057404978.1">
    <property type="nucleotide sequence ID" value="XM_057548995.1"/>
</dbReference>
<dbReference type="Proteomes" id="UP001652580">
    <property type="component" value="Chromosome 6"/>
</dbReference>
<feature type="compositionally biased region" description="Low complexity" evidence="1">
    <location>
        <begin position="761"/>
        <end position="775"/>
    </location>
</feature>
<evidence type="ECO:0000313" key="3">
    <source>
        <dbReference type="Proteomes" id="UP001652580"/>
    </source>
</evidence>
<feature type="region of interest" description="Disordered" evidence="1">
    <location>
        <begin position="1114"/>
        <end position="1189"/>
    </location>
</feature>
<feature type="region of interest" description="Disordered" evidence="1">
    <location>
        <begin position="820"/>
        <end position="986"/>
    </location>
</feature>
<organism evidence="3 4">
    <name type="scientific">Balaenoptera acutorostrata</name>
    <name type="common">Common minke whale</name>
    <name type="synonym">Balaena rostrata</name>
    <dbReference type="NCBI Taxonomy" id="9767"/>
    <lineage>
        <taxon>Eukaryota</taxon>
        <taxon>Metazoa</taxon>
        <taxon>Chordata</taxon>
        <taxon>Craniata</taxon>
        <taxon>Vertebrata</taxon>
        <taxon>Euteleostomi</taxon>
        <taxon>Mammalia</taxon>
        <taxon>Eutheria</taxon>
        <taxon>Laurasiatheria</taxon>
        <taxon>Artiodactyla</taxon>
        <taxon>Whippomorpha</taxon>
        <taxon>Cetacea</taxon>
        <taxon>Mysticeti</taxon>
        <taxon>Balaenopteridae</taxon>
        <taxon>Balaenoptera</taxon>
    </lineage>
</organism>
<feature type="region of interest" description="Disordered" evidence="1">
    <location>
        <begin position="464"/>
        <end position="504"/>
    </location>
</feature>
<proteinExistence type="predicted"/>
<evidence type="ECO:0000313" key="5">
    <source>
        <dbReference type="RefSeq" id="XP_057404976.1"/>
    </source>
</evidence>
<feature type="compositionally biased region" description="Low complexity" evidence="1">
    <location>
        <begin position="234"/>
        <end position="243"/>
    </location>
</feature>
<feature type="region of interest" description="Disordered" evidence="1">
    <location>
        <begin position="522"/>
        <end position="669"/>
    </location>
</feature>
<feature type="compositionally biased region" description="Basic and acidic residues" evidence="1">
    <location>
        <begin position="573"/>
        <end position="591"/>
    </location>
</feature>
<evidence type="ECO:0000313" key="8">
    <source>
        <dbReference type="RefSeq" id="XP_057404979.1"/>
    </source>
</evidence>
<dbReference type="GO" id="GO:0004864">
    <property type="term" value="F:protein phosphatase inhibitor activity"/>
    <property type="evidence" value="ECO:0007669"/>
    <property type="project" value="InterPro"/>
</dbReference>
<dbReference type="InterPro" id="IPR026130">
    <property type="entry name" value="PPP1R26"/>
</dbReference>
<feature type="region of interest" description="Disordered" evidence="1">
    <location>
        <begin position="751"/>
        <end position="808"/>
    </location>
</feature>
<sequence length="1189" mass="124532">MFLMNAPPVLALPSKWEAFGPPGSCRFPGCFSEPKEGVSRAAVSAKVQMVISTLQGDGGAALGMSGEHARQRSQRAERGRGTRLATSPAFAACGLAAGFDPRGEEEAADLGPLVPDSDSDDSVDRAIEEAIQEYLKAKSGAARPPAASRCEPEPPPSGTPTALCPPDLAAGPTAVPGSHRGVGEDRGSASPLSVSSEDSFEQSIRAEIEQFLSEKRQHETQKCDIPADRKPDPSDSSARSVSRSSKEPTGKAQQQELAGACKEFIFRKPPRSAKAGALPRGPRSKVTVEPATAAGRPAEAAPGKGGVRRGTGSAKRGRRARSAALVPEAADSSSDDGIEEAIQLYQLEKRKEAGGEPPQRALPAEEKGPGVPAHGTGLCTKSTWPEAHGKTPGKKKPVAAKAADLSPGALDPDHPSRPPRETMAPAPLGSTAAESKFVDGSPCRADTSAELMCAEAILDISKTILPGPLEGGTRPPPASPLLYPPDVPSCSDGDSSSVDSDDSIEQEIRTFLALKAQSGGLLPRMETCPRPAHSPLLPPGLSASASKTPDLSLSCKRKRGAGSTAVRPCAPKRTRETAEAQESARDADRSLGRAQPSQGKASEAPGREGETWGQPLPCRTGVPGDEHRAPVTQCTVLLGPGKAAEARRVDEKESSEDKSSSLDSDEDLDTAIKDLLRSKRRLRKRCKDPRAGCKKRVRFSTTETQFLDKVGGFPKDWKDRSPHLLKSCLSKSKKESPGRPSHVLCREAVRAKPDGVAAEDAPPAARSRGQAAGGSLFSGESEARELHGPAPSPSSLSDDSSSVDSDDSIELEIRKFLAEKAKESVSGSEIQGGGPTALGTASGGRPELPCRKVPPPGPALQPSMCTRSQRCRGPLQPAEGPRGPGRAFTPAGRSSPRAEQACSPAALARCELVPPRGTSGTASAKGSPASRRTAYAPKDKSPRGAEAAAGESALGQLPSCMEAGTRAESRSPLARTPGTEQEGRPRAGLTLPWADFAPQSRLQSTWALSTKGRDTAAWKGGFRGQREKGLEGQARGSPSLAMDPKRGLPFAGFSPLLSTQLFHFGKSVSWGGKQASLFSTPLSLPLQGPSFSAFRETQAGHGPVFGSSHLLVKQEGGRWPPRKSQAGLSLPDRRNSGPEESILDLRYRRSRVDGDDEDQEALGSDASEFSDASVEEGGSPLAKGPVLQL</sequence>
<dbReference type="RefSeq" id="XP_057404981.1">
    <property type="nucleotide sequence ID" value="XM_057548998.1"/>
</dbReference>
<dbReference type="RefSeq" id="XP_057404977.1">
    <property type="nucleotide sequence ID" value="XM_057548994.1"/>
</dbReference>
<dbReference type="RefSeq" id="XP_007194493.2">
    <property type="nucleotide sequence ID" value="XM_007194431.2"/>
</dbReference>
<dbReference type="InterPro" id="IPR031474">
    <property type="entry name" value="PPP1R26_N"/>
</dbReference>
<gene>
    <name evidence="4 5 6 7 8 9 10" type="primary">PPP1R26</name>
</gene>
<name>A0A384B4L1_BALAC</name>
<dbReference type="KEGG" id="bacu:103006853"/>
<feature type="compositionally biased region" description="Pro residues" evidence="1">
    <location>
        <begin position="474"/>
        <end position="487"/>
    </location>
</feature>
<dbReference type="RefSeq" id="XP_057404980.1">
    <property type="nucleotide sequence ID" value="XM_057548997.1"/>
</dbReference>
<feature type="region of interest" description="Disordered" evidence="1">
    <location>
        <begin position="102"/>
        <end position="122"/>
    </location>
</feature>
<dbReference type="RefSeq" id="XP_057404979.1">
    <property type="nucleotide sequence ID" value="XM_057548996.1"/>
</dbReference>
<dbReference type="GeneID" id="103006853"/>
<dbReference type="FunCoup" id="A0A384B4L1">
    <property type="interactions" value="946"/>
</dbReference>
<feature type="compositionally biased region" description="Basic and acidic residues" evidence="1">
    <location>
        <begin position="644"/>
        <end position="660"/>
    </location>
</feature>
<dbReference type="RefSeq" id="XP_057404976.1">
    <property type="nucleotide sequence ID" value="XM_057548993.1"/>
</dbReference>
<dbReference type="CTD" id="9858"/>
<evidence type="ECO:0000313" key="9">
    <source>
        <dbReference type="RefSeq" id="XP_057404980.1"/>
    </source>
</evidence>
<feature type="compositionally biased region" description="Basic and acidic residues" evidence="1">
    <location>
        <begin position="67"/>
        <end position="80"/>
    </location>
</feature>
<feature type="domain" description="Protein phosphatase 1 regulatory subunit 26 N-terminal" evidence="2">
    <location>
        <begin position="1"/>
        <end position="824"/>
    </location>
</feature>
<dbReference type="AlphaFoldDB" id="A0A384B4L1"/>
<protein>
    <submittedName>
        <fullName evidence="4 5">Protein phosphatase 1 regulatory subunit 26</fullName>
    </submittedName>
</protein>
<dbReference type="Pfam" id="PF15740">
    <property type="entry name" value="PPP1R26_N"/>
    <property type="match status" value="1"/>
</dbReference>
<accession>A0A384B4L1</accession>
<evidence type="ECO:0000256" key="1">
    <source>
        <dbReference type="SAM" id="MobiDB-lite"/>
    </source>
</evidence>
<reference evidence="4 5" key="1">
    <citation type="submission" date="2025-05" db="UniProtKB">
        <authorList>
            <consortium name="RefSeq"/>
        </authorList>
    </citation>
    <scope>IDENTIFICATION</scope>
</reference>
<evidence type="ECO:0000313" key="4">
    <source>
        <dbReference type="RefSeq" id="XP_007194493.2"/>
    </source>
</evidence>
<dbReference type="PANTHER" id="PTHR15724:SF0">
    <property type="entry name" value="PROTEIN PHOSPHATASE 1 REGULATORY SUBUNIT 26"/>
    <property type="match status" value="1"/>
</dbReference>
<feature type="compositionally biased region" description="Basic and acidic residues" evidence="1">
    <location>
        <begin position="204"/>
        <end position="233"/>
    </location>
</feature>
<dbReference type="InParanoid" id="A0A384B4L1"/>
<evidence type="ECO:0000313" key="10">
    <source>
        <dbReference type="RefSeq" id="XP_057404981.1"/>
    </source>
</evidence>
<feature type="region of interest" description="Disordered" evidence="1">
    <location>
        <begin position="61"/>
        <end position="84"/>
    </location>
</feature>
<evidence type="ECO:0000313" key="6">
    <source>
        <dbReference type="RefSeq" id="XP_057404977.1"/>
    </source>
</evidence>
<keyword evidence="3" id="KW-1185">Reference proteome</keyword>
<feature type="compositionally biased region" description="Basic and acidic residues" evidence="1">
    <location>
        <begin position="411"/>
        <end position="420"/>
    </location>
</feature>
<feature type="compositionally biased region" description="Basic and acidic residues" evidence="1">
    <location>
        <begin position="1131"/>
        <end position="1153"/>
    </location>
</feature>
<dbReference type="PANTHER" id="PTHR15724">
    <property type="entry name" value="PROTEIN PHOSPHATASE 1 REGULATORY SUBUNIT 26"/>
    <property type="match status" value="1"/>
</dbReference>
<evidence type="ECO:0000259" key="2">
    <source>
        <dbReference type="Pfam" id="PF15740"/>
    </source>
</evidence>
<feature type="compositionally biased region" description="Low complexity" evidence="1">
    <location>
        <begin position="793"/>
        <end position="803"/>
    </location>
</feature>
<feature type="compositionally biased region" description="Low complexity" evidence="1">
    <location>
        <begin position="290"/>
        <end position="302"/>
    </location>
</feature>
<feature type="compositionally biased region" description="Low complexity" evidence="1">
    <location>
        <begin position="488"/>
        <end position="498"/>
    </location>
</feature>
<feature type="compositionally biased region" description="Low complexity" evidence="1">
    <location>
        <begin position="944"/>
        <end position="953"/>
    </location>
</feature>
<dbReference type="STRING" id="310752.A0A384B4L1"/>
<evidence type="ECO:0000313" key="7">
    <source>
        <dbReference type="RefSeq" id="XP_057404978.1"/>
    </source>
</evidence>